<keyword evidence="4 5" id="KW-0408">Iron</keyword>
<feature type="domain" description="Ferritin-like diiron" evidence="8">
    <location>
        <begin position="519"/>
        <end position="667"/>
    </location>
</feature>
<dbReference type="GO" id="GO:0004322">
    <property type="term" value="F:ferroxidase activity"/>
    <property type="evidence" value="ECO:0007669"/>
    <property type="project" value="UniProtKB-EC"/>
</dbReference>
<feature type="region of interest" description="Disordered" evidence="7">
    <location>
        <begin position="187"/>
        <end position="219"/>
    </location>
</feature>
<name>A0A9P6YMX9_RHIOR</name>
<evidence type="ECO:0000256" key="4">
    <source>
        <dbReference type="ARBA" id="ARBA00023004"/>
    </source>
</evidence>
<evidence type="ECO:0000256" key="6">
    <source>
        <dbReference type="RuleBase" id="RU361145"/>
    </source>
</evidence>
<protein>
    <recommendedName>
        <fullName evidence="6">Ferritin</fullName>
        <ecNumber evidence="6">1.16.3.1</ecNumber>
    </recommendedName>
</protein>
<dbReference type="GO" id="GO:0008199">
    <property type="term" value="F:ferric iron binding"/>
    <property type="evidence" value="ECO:0007669"/>
    <property type="project" value="InterPro"/>
</dbReference>
<keyword evidence="3 5" id="KW-0479">Metal-binding</keyword>
<dbReference type="GO" id="GO:0008198">
    <property type="term" value="F:ferrous iron binding"/>
    <property type="evidence" value="ECO:0007669"/>
    <property type="project" value="TreeGrafter"/>
</dbReference>
<dbReference type="SMART" id="SM01327">
    <property type="entry name" value="Zds_C"/>
    <property type="match status" value="1"/>
</dbReference>
<feature type="binding site" evidence="5">
    <location>
        <position position="649"/>
    </location>
    <ligand>
        <name>Fe cation</name>
        <dbReference type="ChEBI" id="CHEBI:24875"/>
        <label>1</label>
    </ligand>
</feature>
<dbReference type="InterPro" id="IPR012347">
    <property type="entry name" value="Ferritin-like"/>
</dbReference>
<feature type="binding site" evidence="5">
    <location>
        <position position="574"/>
    </location>
    <ligand>
        <name>Fe cation</name>
        <dbReference type="ChEBI" id="CHEBI:24875"/>
        <label>1</label>
    </ligand>
</feature>
<dbReference type="CDD" id="cd01056">
    <property type="entry name" value="Euk_Ferritin"/>
    <property type="match status" value="1"/>
</dbReference>
<feature type="region of interest" description="Disordered" evidence="7">
    <location>
        <begin position="462"/>
        <end position="512"/>
    </location>
</feature>
<keyword evidence="2 6" id="KW-0409">Iron storage</keyword>
<evidence type="ECO:0000259" key="8">
    <source>
        <dbReference type="PROSITE" id="PS50905"/>
    </source>
</evidence>
<gene>
    <name evidence="9" type="ORF">G6F51_001025</name>
</gene>
<dbReference type="InterPro" id="IPR009040">
    <property type="entry name" value="Ferritin-like_diiron"/>
</dbReference>
<evidence type="ECO:0000256" key="5">
    <source>
        <dbReference type="PIRSR" id="PIRSR601519-1"/>
    </source>
</evidence>
<dbReference type="InterPro" id="IPR001519">
    <property type="entry name" value="Ferritin"/>
</dbReference>
<dbReference type="PANTHER" id="PTHR11431:SF75">
    <property type="entry name" value="FERRITIN"/>
    <property type="match status" value="1"/>
</dbReference>
<feature type="binding site" evidence="5">
    <location>
        <position position="571"/>
    </location>
    <ligand>
        <name>Fe cation</name>
        <dbReference type="ChEBI" id="CHEBI:24875"/>
        <label>1</label>
    </ligand>
</feature>
<sequence>MLSTSNLSLPEIHIPSLGDWDDIVKTDEDSQQKAKLTRAHSLQRNLSQKTEEGDLRKEVINISTSDPSHLFWVPASQHPEIAPAEFERYVDALGFMVRKKSVKRRQSVLSVYFTANDQPKLTEDEYKEKAASDEEKDEKEEMNRKRILRRSVSLYLPNANVFDRNSSPLDQSQAIVPKADRRALHRRGARTNFKKNASTVQRPPLTSRKSESDSYSLSPEGVTLVDECAVANQEEEQEQIAIETKEEVKELGIAKRESEPKMTRSVSSSSSRRSAWSWSFWSEEKSKKNKVDPIEPNEMKRTSKSTDIPSRRFTLSSLFSRKSKTNNSTNNNNQLLQHQNIIEEKDGPSVPKDFQLNRMYMTRLPLHVERAIYKLSHVKLANPRRPLKEQVLISNLMFWYLSVISTTEQKPIQPLKLMGKKKRQSKKRVKSSTKGNATLLSNNSLRHQQSTGFVVPENYLNPKQQQQQQQQSKKKGQIKQLDSSSDDDDDDDDDSISSDSSDDDDIHLNRQKRKDDDLPLAIAQSEEALNQQVNTELQASQVYLSMSAWAQHTSVALPGLEKYFRESAYEEREHAQKLIDYINTRGGKVVLRALQAPETDWKSAKNAVECALQLEKDVNKSLLNLHKVADGQGDPQMCDFIEAEYLGEQVEAIKKLADMVTQLNRVGEGLGVYLWDQQLYRDGTGAGSRATGNVKHG</sequence>
<feature type="region of interest" description="Disordered" evidence="7">
    <location>
        <begin position="124"/>
        <end position="143"/>
    </location>
</feature>
<dbReference type="PANTHER" id="PTHR11431">
    <property type="entry name" value="FERRITIN"/>
    <property type="match status" value="1"/>
</dbReference>
<dbReference type="PROSITE" id="PS00204">
    <property type="entry name" value="FERRITIN_2"/>
    <property type="match status" value="1"/>
</dbReference>
<feature type="compositionally biased region" description="Acidic residues" evidence="7">
    <location>
        <begin position="484"/>
        <end position="505"/>
    </location>
</feature>
<dbReference type="EMBL" id="JAANIT010000070">
    <property type="protein sequence ID" value="KAG1552750.1"/>
    <property type="molecule type" value="Genomic_DNA"/>
</dbReference>
<comment type="caution">
    <text evidence="9">The sequence shown here is derived from an EMBL/GenBank/DDBJ whole genome shotgun (WGS) entry which is preliminary data.</text>
</comment>
<dbReference type="GO" id="GO:0005737">
    <property type="term" value="C:cytoplasm"/>
    <property type="evidence" value="ECO:0007669"/>
    <property type="project" value="TreeGrafter"/>
</dbReference>
<dbReference type="Gene3D" id="1.20.1260.10">
    <property type="match status" value="1"/>
</dbReference>
<organism evidence="9 10">
    <name type="scientific">Rhizopus oryzae</name>
    <name type="common">Mucormycosis agent</name>
    <name type="synonym">Rhizopus arrhizus var. delemar</name>
    <dbReference type="NCBI Taxonomy" id="64495"/>
    <lineage>
        <taxon>Eukaryota</taxon>
        <taxon>Fungi</taxon>
        <taxon>Fungi incertae sedis</taxon>
        <taxon>Mucoromycota</taxon>
        <taxon>Mucoromycotina</taxon>
        <taxon>Mucoromycetes</taxon>
        <taxon>Mucorales</taxon>
        <taxon>Mucorineae</taxon>
        <taxon>Rhizopodaceae</taxon>
        <taxon>Rhizopus</taxon>
    </lineage>
</organism>
<comment type="similarity">
    <text evidence="1 6">Belongs to the ferritin family.</text>
</comment>
<feature type="compositionally biased region" description="Basic and acidic residues" evidence="7">
    <location>
        <begin position="287"/>
        <end position="301"/>
    </location>
</feature>
<dbReference type="InterPro" id="IPR009078">
    <property type="entry name" value="Ferritin-like_SF"/>
</dbReference>
<keyword evidence="6" id="KW-0560">Oxidoreductase</keyword>
<evidence type="ECO:0000256" key="7">
    <source>
        <dbReference type="SAM" id="MobiDB-lite"/>
    </source>
</evidence>
<dbReference type="Proteomes" id="UP000717996">
    <property type="component" value="Unassembled WGS sequence"/>
</dbReference>
<dbReference type="InterPro" id="IPR013941">
    <property type="entry name" value="ZDS1_C"/>
</dbReference>
<dbReference type="OrthoDB" id="5589766at2759"/>
<evidence type="ECO:0000256" key="3">
    <source>
        <dbReference type="ARBA" id="ARBA00022723"/>
    </source>
</evidence>
<dbReference type="FunFam" id="1.20.1260.10:FF:000002">
    <property type="entry name" value="Ferritin, mitochondrial"/>
    <property type="match status" value="1"/>
</dbReference>
<evidence type="ECO:0000256" key="2">
    <source>
        <dbReference type="ARBA" id="ARBA00022434"/>
    </source>
</evidence>
<feature type="region of interest" description="Disordered" evidence="7">
    <location>
        <begin position="31"/>
        <end position="50"/>
    </location>
</feature>
<dbReference type="SUPFAM" id="SSF47240">
    <property type="entry name" value="Ferritin-like"/>
    <property type="match status" value="1"/>
</dbReference>
<dbReference type="InterPro" id="IPR014034">
    <property type="entry name" value="Ferritin_CS"/>
</dbReference>
<feature type="region of interest" description="Disordered" evidence="7">
    <location>
        <begin position="415"/>
        <end position="447"/>
    </location>
</feature>
<dbReference type="GO" id="GO:0006879">
    <property type="term" value="P:intracellular iron ion homeostasis"/>
    <property type="evidence" value="ECO:0007669"/>
    <property type="project" value="UniProtKB-KW"/>
</dbReference>
<dbReference type="InterPro" id="IPR008331">
    <property type="entry name" value="Ferritin_DPS_dom"/>
</dbReference>
<reference evidence="9" key="1">
    <citation type="journal article" date="2020" name="Microb. Genom.">
        <title>Genetic diversity of clinical and environmental Mucorales isolates obtained from an investigation of mucormycosis cases among solid organ transplant recipients.</title>
        <authorList>
            <person name="Nguyen M.H."/>
            <person name="Kaul D."/>
            <person name="Muto C."/>
            <person name="Cheng S.J."/>
            <person name="Richter R.A."/>
            <person name="Bruno V.M."/>
            <person name="Liu G."/>
            <person name="Beyhan S."/>
            <person name="Sundermann A.J."/>
            <person name="Mounaud S."/>
            <person name="Pasculle A.W."/>
            <person name="Nierman W.C."/>
            <person name="Driscoll E."/>
            <person name="Cumbie R."/>
            <person name="Clancy C.J."/>
            <person name="Dupont C.L."/>
        </authorList>
    </citation>
    <scope>NUCLEOTIDE SEQUENCE</scope>
    <source>
        <strain evidence="9">GL16</strain>
    </source>
</reference>
<comment type="catalytic activity">
    <reaction evidence="6">
        <text>4 Fe(2+) + O2 + 4 H(+) = 4 Fe(3+) + 2 H2O</text>
        <dbReference type="Rhea" id="RHEA:11148"/>
        <dbReference type="ChEBI" id="CHEBI:15377"/>
        <dbReference type="ChEBI" id="CHEBI:15378"/>
        <dbReference type="ChEBI" id="CHEBI:15379"/>
        <dbReference type="ChEBI" id="CHEBI:29033"/>
        <dbReference type="ChEBI" id="CHEBI:29034"/>
        <dbReference type="EC" id="1.16.3.1"/>
    </reaction>
</comment>
<dbReference type="Pfam" id="PF00210">
    <property type="entry name" value="Ferritin"/>
    <property type="match status" value="1"/>
</dbReference>
<feature type="compositionally biased region" description="Basic residues" evidence="7">
    <location>
        <begin position="418"/>
        <end position="431"/>
    </location>
</feature>
<dbReference type="AlphaFoldDB" id="A0A9P6YMX9"/>
<dbReference type="EC" id="1.16.3.1" evidence="6"/>
<feature type="region of interest" description="Disordered" evidence="7">
    <location>
        <begin position="287"/>
        <end position="307"/>
    </location>
</feature>
<evidence type="ECO:0000313" key="9">
    <source>
        <dbReference type="EMBL" id="KAG1552750.1"/>
    </source>
</evidence>
<evidence type="ECO:0000256" key="1">
    <source>
        <dbReference type="ARBA" id="ARBA00007513"/>
    </source>
</evidence>
<feature type="binding site" evidence="5">
    <location>
        <position position="536"/>
    </location>
    <ligand>
        <name>Fe cation</name>
        <dbReference type="ChEBI" id="CHEBI:24875"/>
        <label>1</label>
    </ligand>
</feature>
<feature type="binding site" evidence="5">
    <location>
        <position position="615"/>
    </location>
    <ligand>
        <name>Fe cation</name>
        <dbReference type="ChEBI" id="CHEBI:24875"/>
        <label>1</label>
    </ligand>
</feature>
<accession>A0A9P6YMX9</accession>
<evidence type="ECO:0000313" key="10">
    <source>
        <dbReference type="Proteomes" id="UP000717996"/>
    </source>
</evidence>
<dbReference type="PROSITE" id="PS50905">
    <property type="entry name" value="FERRITIN_LIKE"/>
    <property type="match status" value="1"/>
</dbReference>
<dbReference type="Pfam" id="PF08632">
    <property type="entry name" value="Zds_C"/>
    <property type="match status" value="1"/>
</dbReference>
<dbReference type="GO" id="GO:0006826">
    <property type="term" value="P:iron ion transport"/>
    <property type="evidence" value="ECO:0007669"/>
    <property type="project" value="InterPro"/>
</dbReference>
<comment type="function">
    <text evidence="6">Stores iron in a soluble, non-toxic, readily available form. Important for iron homeostasis. Iron is taken up in the ferrous form and deposited as ferric hydroxides after oxidation.</text>
</comment>
<proteinExistence type="inferred from homology"/>
<feature type="compositionally biased region" description="Polar residues" evidence="7">
    <location>
        <begin position="435"/>
        <end position="447"/>
    </location>
</feature>